<dbReference type="AlphaFoldDB" id="A0A0E9V5J2"/>
<organism evidence="1">
    <name type="scientific">Anguilla anguilla</name>
    <name type="common">European freshwater eel</name>
    <name type="synonym">Muraena anguilla</name>
    <dbReference type="NCBI Taxonomy" id="7936"/>
    <lineage>
        <taxon>Eukaryota</taxon>
        <taxon>Metazoa</taxon>
        <taxon>Chordata</taxon>
        <taxon>Craniata</taxon>
        <taxon>Vertebrata</taxon>
        <taxon>Euteleostomi</taxon>
        <taxon>Actinopterygii</taxon>
        <taxon>Neopterygii</taxon>
        <taxon>Teleostei</taxon>
        <taxon>Anguilliformes</taxon>
        <taxon>Anguillidae</taxon>
        <taxon>Anguilla</taxon>
    </lineage>
</organism>
<evidence type="ECO:0000313" key="1">
    <source>
        <dbReference type="EMBL" id="JAH73297.1"/>
    </source>
</evidence>
<sequence length="31" mass="3850">MMKAWLNRDWNSLILPKYSHNQNVFLQRSQM</sequence>
<accession>A0A0E9V5J2</accession>
<protein>
    <submittedName>
        <fullName evidence="1">Uncharacterized protein</fullName>
    </submittedName>
</protein>
<name>A0A0E9V5J2_ANGAN</name>
<reference evidence="1" key="2">
    <citation type="journal article" date="2015" name="Fish Shellfish Immunol.">
        <title>Early steps in the European eel (Anguilla anguilla)-Vibrio vulnificus interaction in the gills: Role of the RtxA13 toxin.</title>
        <authorList>
            <person name="Callol A."/>
            <person name="Pajuelo D."/>
            <person name="Ebbesson L."/>
            <person name="Teles M."/>
            <person name="MacKenzie S."/>
            <person name="Amaro C."/>
        </authorList>
    </citation>
    <scope>NUCLEOTIDE SEQUENCE</scope>
</reference>
<reference evidence="1" key="1">
    <citation type="submission" date="2014-11" db="EMBL/GenBank/DDBJ databases">
        <authorList>
            <person name="Amaro Gonzalez C."/>
        </authorList>
    </citation>
    <scope>NUCLEOTIDE SEQUENCE</scope>
</reference>
<dbReference type="EMBL" id="GBXM01035280">
    <property type="protein sequence ID" value="JAH73297.1"/>
    <property type="molecule type" value="Transcribed_RNA"/>
</dbReference>
<proteinExistence type="predicted"/>